<evidence type="ECO:0000313" key="2">
    <source>
        <dbReference type="EMBL" id="WMT67596.1"/>
    </source>
</evidence>
<organism evidence="2 3">
    <name type="scientific">Enterobacter kobei</name>
    <dbReference type="NCBI Taxonomy" id="208224"/>
    <lineage>
        <taxon>Bacteria</taxon>
        <taxon>Pseudomonadati</taxon>
        <taxon>Pseudomonadota</taxon>
        <taxon>Gammaproteobacteria</taxon>
        <taxon>Enterobacterales</taxon>
        <taxon>Enterobacteriaceae</taxon>
        <taxon>Enterobacter</taxon>
        <taxon>Enterobacter cloacae complex</taxon>
    </lineage>
</organism>
<evidence type="ECO:0000256" key="1">
    <source>
        <dbReference type="SAM" id="SignalP"/>
    </source>
</evidence>
<dbReference type="EMBL" id="CP096849">
    <property type="protein sequence ID" value="WMT67596.1"/>
    <property type="molecule type" value="Genomic_DNA"/>
</dbReference>
<gene>
    <name evidence="2" type="ORF">M2B19_08500</name>
</gene>
<dbReference type="AlphaFoldDB" id="A0AAJ6LNY0"/>
<reference evidence="2" key="1">
    <citation type="submission" date="2022-04" db="EMBL/GenBank/DDBJ databases">
        <title>Co-occurrence of mcr-9 and blaNDM-1 in multidrug-resistant Enterobacter kobei strain isolated from an infant with urinary infection.</title>
        <authorList>
            <person name="Zeng H."/>
        </authorList>
    </citation>
    <scope>NUCLEOTIDE SEQUENCE</scope>
    <source>
        <strain evidence="2">EC1382</strain>
    </source>
</reference>
<evidence type="ECO:0000313" key="3">
    <source>
        <dbReference type="Proteomes" id="UP001228563"/>
    </source>
</evidence>
<accession>A0AAJ6LNY0</accession>
<dbReference type="RefSeq" id="WP_230204036.1">
    <property type="nucleotide sequence ID" value="NZ_CP096849.1"/>
</dbReference>
<sequence>MTNELQNNRIIFFNDLVKAMKKLVLFVLFFGFSCVSNATQTLAPLEPNELQSYTSTICSDHANPELCKKAFFKFMGYIKTNDDYYYFCQKQKEAGMTINKDSCNKSEALREFLDKP</sequence>
<name>A0AAJ6LNY0_9ENTR</name>
<dbReference type="Proteomes" id="UP001228563">
    <property type="component" value="Chromosome"/>
</dbReference>
<protein>
    <recommendedName>
        <fullName evidence="4">Lipoprotein</fullName>
    </recommendedName>
</protein>
<keyword evidence="1" id="KW-0732">Signal</keyword>
<feature type="signal peptide" evidence="1">
    <location>
        <begin position="1"/>
        <end position="38"/>
    </location>
</feature>
<evidence type="ECO:0008006" key="4">
    <source>
        <dbReference type="Google" id="ProtNLM"/>
    </source>
</evidence>
<feature type="chain" id="PRO_5042469472" description="Lipoprotein" evidence="1">
    <location>
        <begin position="39"/>
        <end position="116"/>
    </location>
</feature>
<proteinExistence type="predicted"/>